<evidence type="ECO:0000256" key="7">
    <source>
        <dbReference type="ARBA" id="ARBA00023065"/>
    </source>
</evidence>
<dbReference type="InterPro" id="IPR023614">
    <property type="entry name" value="Porin_dom_sf"/>
</dbReference>
<dbReference type="InterPro" id="IPR002299">
    <property type="entry name" value="Porin_Neis"/>
</dbReference>
<dbReference type="InterPro" id="IPR050298">
    <property type="entry name" value="Gram-neg_bact_OMP"/>
</dbReference>
<keyword evidence="5" id="KW-0812">Transmembrane</keyword>
<keyword evidence="7" id="KW-0406">Ion transport</keyword>
<evidence type="ECO:0000256" key="11">
    <source>
        <dbReference type="SAM" id="SignalP"/>
    </source>
</evidence>
<accession>A0A7Z7IF58</accession>
<evidence type="ECO:0000313" key="13">
    <source>
        <dbReference type="EMBL" id="SOE91458.1"/>
    </source>
</evidence>
<evidence type="ECO:0000256" key="10">
    <source>
        <dbReference type="ARBA" id="ARBA00023237"/>
    </source>
</evidence>
<dbReference type="GO" id="GO:0046930">
    <property type="term" value="C:pore complex"/>
    <property type="evidence" value="ECO:0007669"/>
    <property type="project" value="UniProtKB-KW"/>
</dbReference>
<feature type="signal peptide" evidence="11">
    <location>
        <begin position="1"/>
        <end position="24"/>
    </location>
</feature>
<name>A0A7Z7IF58_9BURK</name>
<dbReference type="SUPFAM" id="SSF56935">
    <property type="entry name" value="Porins"/>
    <property type="match status" value="1"/>
</dbReference>
<dbReference type="GO" id="GO:0009279">
    <property type="term" value="C:cell outer membrane"/>
    <property type="evidence" value="ECO:0007669"/>
    <property type="project" value="UniProtKB-SubCell"/>
</dbReference>
<dbReference type="RefSeq" id="WP_097191098.1">
    <property type="nucleotide sequence ID" value="NZ_OCSU01000004.1"/>
</dbReference>
<dbReference type="Pfam" id="PF13609">
    <property type="entry name" value="Porin_4"/>
    <property type="match status" value="1"/>
</dbReference>
<keyword evidence="10" id="KW-0998">Cell outer membrane</keyword>
<evidence type="ECO:0000256" key="8">
    <source>
        <dbReference type="ARBA" id="ARBA00023114"/>
    </source>
</evidence>
<keyword evidence="3" id="KW-0813">Transport</keyword>
<dbReference type="PRINTS" id="PR00184">
    <property type="entry name" value="NEISSPPORIN"/>
</dbReference>
<evidence type="ECO:0000313" key="14">
    <source>
        <dbReference type="Proteomes" id="UP000219522"/>
    </source>
</evidence>
<evidence type="ECO:0000256" key="5">
    <source>
        <dbReference type="ARBA" id="ARBA00022692"/>
    </source>
</evidence>
<keyword evidence="8" id="KW-0626">Porin</keyword>
<proteinExistence type="predicted"/>
<evidence type="ECO:0000256" key="9">
    <source>
        <dbReference type="ARBA" id="ARBA00023136"/>
    </source>
</evidence>
<evidence type="ECO:0000256" key="6">
    <source>
        <dbReference type="ARBA" id="ARBA00022729"/>
    </source>
</evidence>
<comment type="subcellular location">
    <subcellularLocation>
        <location evidence="1">Cell outer membrane</location>
        <topology evidence="1">Multi-pass membrane protein</topology>
    </subcellularLocation>
</comment>
<feature type="chain" id="PRO_5030581916" evidence="11">
    <location>
        <begin position="25"/>
        <end position="412"/>
    </location>
</feature>
<evidence type="ECO:0000256" key="4">
    <source>
        <dbReference type="ARBA" id="ARBA00022452"/>
    </source>
</evidence>
<dbReference type="GO" id="GO:0015288">
    <property type="term" value="F:porin activity"/>
    <property type="evidence" value="ECO:0007669"/>
    <property type="project" value="UniProtKB-KW"/>
</dbReference>
<evidence type="ECO:0000256" key="1">
    <source>
        <dbReference type="ARBA" id="ARBA00004571"/>
    </source>
</evidence>
<comment type="subunit">
    <text evidence="2">Homotrimer.</text>
</comment>
<dbReference type="AlphaFoldDB" id="A0A7Z7IF58"/>
<gene>
    <name evidence="13" type="ORF">SAMN05446927_8385</name>
</gene>
<keyword evidence="9" id="KW-0472">Membrane</keyword>
<sequence>MKKSLYRVGLSSIGLMLASNLAVAQSSVTLYGTIDVGVNYISNSQSRVVAGRPAGGSVWSLTDGAVRGIGGSRWGLTGKEDLGGGLSAVFQLENGFTVNTGQLNQGGAEFGQTAFVGVHAPVGTISAGRHYTPQGELMWGFSPYSMTGAFGDFFGDLDGAGRSRRANNSVRFMSETLKGFKFGALYSFGGEPGSVGSRQQYSFALTWSGGPAAFGVGYLSASDPNLSMFAGNANAGPFTSNNLGSIGSATSPQLNPIYAGFASASRFESIDAGASYQFGPVKAALLLNHSAFKGLGDTSVGPNPIGYHGGAVFNGGSATLSSFIMPDLQLGAAYMYTRAGSVGGHDGATYQEWVLSTQYLFSKRTVCYLVGAYQTASGVNSIGQAAVAGNYLLTPSATSRQLVMRAGFRHNF</sequence>
<dbReference type="PANTHER" id="PTHR34501">
    <property type="entry name" value="PROTEIN YDDL-RELATED"/>
    <property type="match status" value="1"/>
</dbReference>
<keyword evidence="4" id="KW-1134">Transmembrane beta strand</keyword>
<evidence type="ECO:0000256" key="3">
    <source>
        <dbReference type="ARBA" id="ARBA00022448"/>
    </source>
</evidence>
<dbReference type="EMBL" id="OCSU01000004">
    <property type="protein sequence ID" value="SOE91458.1"/>
    <property type="molecule type" value="Genomic_DNA"/>
</dbReference>
<keyword evidence="14" id="KW-1185">Reference proteome</keyword>
<keyword evidence="6 11" id="KW-0732">Signal</keyword>
<evidence type="ECO:0000259" key="12">
    <source>
        <dbReference type="Pfam" id="PF13609"/>
    </source>
</evidence>
<dbReference type="CDD" id="cd00342">
    <property type="entry name" value="gram_neg_porins"/>
    <property type="match status" value="1"/>
</dbReference>
<dbReference type="PANTHER" id="PTHR34501:SF9">
    <property type="entry name" value="MAJOR OUTER MEMBRANE PROTEIN P.IA"/>
    <property type="match status" value="1"/>
</dbReference>
<dbReference type="Proteomes" id="UP000219522">
    <property type="component" value="Unassembled WGS sequence"/>
</dbReference>
<reference evidence="13 14" key="1">
    <citation type="submission" date="2017-09" db="EMBL/GenBank/DDBJ databases">
        <authorList>
            <person name="Varghese N."/>
            <person name="Submissions S."/>
        </authorList>
    </citation>
    <scope>NUCLEOTIDE SEQUENCE [LARGE SCALE GENOMIC DNA]</scope>
    <source>
        <strain evidence="13 14">OK806</strain>
    </source>
</reference>
<dbReference type="GO" id="GO:0006811">
    <property type="term" value="P:monoatomic ion transport"/>
    <property type="evidence" value="ECO:0007669"/>
    <property type="project" value="UniProtKB-KW"/>
</dbReference>
<organism evidence="13 14">
    <name type="scientific">Caballeronia arationis</name>
    <dbReference type="NCBI Taxonomy" id="1777142"/>
    <lineage>
        <taxon>Bacteria</taxon>
        <taxon>Pseudomonadati</taxon>
        <taxon>Pseudomonadota</taxon>
        <taxon>Betaproteobacteria</taxon>
        <taxon>Burkholderiales</taxon>
        <taxon>Burkholderiaceae</taxon>
        <taxon>Caballeronia</taxon>
    </lineage>
</organism>
<comment type="caution">
    <text evidence="13">The sequence shown here is derived from an EMBL/GenBank/DDBJ whole genome shotgun (WGS) entry which is preliminary data.</text>
</comment>
<protein>
    <submittedName>
        <fullName evidence="13">Outer membrane protein (Porin)</fullName>
    </submittedName>
</protein>
<feature type="domain" description="Porin" evidence="12">
    <location>
        <begin position="15"/>
        <end position="377"/>
    </location>
</feature>
<evidence type="ECO:0000256" key="2">
    <source>
        <dbReference type="ARBA" id="ARBA00011233"/>
    </source>
</evidence>
<dbReference type="InterPro" id="IPR033900">
    <property type="entry name" value="Gram_neg_porin_domain"/>
</dbReference>
<dbReference type="Gene3D" id="2.40.160.10">
    <property type="entry name" value="Porin"/>
    <property type="match status" value="1"/>
</dbReference>